<reference evidence="6" key="1">
    <citation type="submission" date="2018-11" db="EMBL/GenBank/DDBJ databases">
        <title>Proposal to divide the Flavobacteriaceae and reorganize its genera based on Amino Acid Identity values calculated from whole genome sequences.</title>
        <authorList>
            <person name="Nicholson A.C."/>
            <person name="Gulvik C.A."/>
            <person name="Whitney A.M."/>
            <person name="Humrighouse B.W."/>
            <person name="Bell M."/>
            <person name="Holmes B."/>
            <person name="Steigerwalt A."/>
            <person name="Villarma A."/>
            <person name="Sheth M."/>
            <person name="Batra D."/>
            <person name="Pryor J."/>
            <person name="Bernardet J.-F."/>
            <person name="Hugo C."/>
            <person name="Kampfer P."/>
            <person name="Newman J."/>
            <person name="Mcquiston J.R."/>
        </authorList>
    </citation>
    <scope>NUCLEOTIDE SEQUENCE [LARGE SCALE GENOMIC DNA]</scope>
    <source>
        <strain evidence="6">DSM 15235</strain>
    </source>
</reference>
<dbReference type="Pfam" id="PF20041">
    <property type="entry name" value="DUF6443"/>
    <property type="match status" value="1"/>
</dbReference>
<dbReference type="RefSeq" id="WP_123263354.1">
    <property type="nucleotide sequence ID" value="NZ_RJTX01000002.1"/>
</dbReference>
<sequence length="1170" mass="131395">MKKAIIPISLLFVAGLAHAQATSTENYVQTRVYLEPVTSTSATAKQMQTVQYLDGLGRPKQAVNVKATPQGKDVVSYIEYDPYGRQVKDYLPVPQSGTQNGAVYPSPLGNATAIYGSEKIYSEKVLESSPLDRPLQQIQVGNAWSNKPVNLQYDLNSNADQVKNYITTTTWDATNKIYNVSLQQSQNYAANILYKNTVIDEDGNKTIEFKNEEGQLILVRKELSSTQNTDTYYVYNEYNQLSYVIPPLASVTAINQTTLDNLCYQYKYDGRNRLVEKKLPGKGWEYMVYDKADRLIMTQDANLRAQGKWLFTKYDKFGRPVYTGIMLGGNRGSMQSQAGTLAIVESRDATGFTKNGMQVYYTNNLFYEFETVLSVNYYDTYPAYSFNPSFPSTIYGKQTLTDNPATVGKSTKSLPVMTLVKNIEDNNWTKNYNYYDLKGRAIGSHSINHLGGYTRTESDLDFAGVPLQTKTYHKRLSTDTEKVIIETFTYDNQNRLLVHKHKVDNNTEEILTQNTYDELSQLSNKKVGGTNTATPLQSIDYAYNIRGWMAKINDPANLDGKLFGYEIRYNNPINTSISPAKYNGNIAEIDWKKNGEFVSEMGNTLSRYNYTYDKLNRLTNAVFSHPNASIPINNYYNETLSYDLNGNITNLLRNAPSFYSNNYEQIDDLEYAYEGNKLVSVNDISTNPTGYEGGGNNIDYDSNGNMVNMYDKMINEIGYNYLNLPDAFTINDGNNKLLYLYRADGTKLRKAVHLAIDNVASLAITEYLDGFHYLTTQDANPMTSSALDHAYEQEAFITEILQGHPFPTLKFFPTAEGFYDFENNKYIYQYKDHLGNVRLSYHKDGENIKIVDSNDYYPFGLSFIRNAEEEAYFGTASFKNYKYNGKELQENGMYDYGARMYMPDLGRWGVVDPLAEKMTRHSPYNYAFDNPLMYIDPDGKEPDLPGGPKPRVLAVFYHGGPDGDGKIRRDTKNTGGAGTRYNVTASYARSLGMDFKGAVISPGLTQGEGVKSGKEFLEKNYREGDIVLLYGYSYGGDNAVNLAEEVPNIPINTMIIVDSSDGPLRGTTVDTSVSDNVDTTYNFYQTQASGNSSKITSINSDDPNSSEKNSSDGSSNSPGSRGYPHTSEGKAKVINIKLTGKNLNHGNIQTKAKYNIQTAINKRLNEANNN</sequence>
<dbReference type="NCBIfam" id="TIGR03696">
    <property type="entry name" value="Rhs_assc_core"/>
    <property type="match status" value="1"/>
</dbReference>
<evidence type="ECO:0000259" key="3">
    <source>
        <dbReference type="Pfam" id="PF20041"/>
    </source>
</evidence>
<feature type="domain" description="DUF6443" evidence="3">
    <location>
        <begin position="30"/>
        <end position="148"/>
    </location>
</feature>
<evidence type="ECO:0000313" key="4">
    <source>
        <dbReference type="EMBL" id="ROH98159.1"/>
    </source>
</evidence>
<feature type="compositionally biased region" description="Low complexity" evidence="1">
    <location>
        <begin position="1106"/>
        <end position="1122"/>
    </location>
</feature>
<dbReference type="PANTHER" id="PTHR32305:SF15">
    <property type="entry name" value="PROTEIN RHSA-RELATED"/>
    <property type="match status" value="1"/>
</dbReference>
<dbReference type="Proteomes" id="UP000295709">
    <property type="component" value="Unassembled WGS sequence"/>
</dbReference>
<organism evidence="4 6">
    <name type="scientific">Chryseobacterium daecheongense</name>
    <dbReference type="NCBI Taxonomy" id="192389"/>
    <lineage>
        <taxon>Bacteria</taxon>
        <taxon>Pseudomonadati</taxon>
        <taxon>Bacteroidota</taxon>
        <taxon>Flavobacteriia</taxon>
        <taxon>Flavobacteriales</taxon>
        <taxon>Weeksellaceae</taxon>
        <taxon>Chryseobacterium group</taxon>
        <taxon>Chryseobacterium</taxon>
    </lineage>
</organism>
<dbReference type="InterPro" id="IPR022385">
    <property type="entry name" value="Rhs_assc_core"/>
</dbReference>
<evidence type="ECO:0000256" key="2">
    <source>
        <dbReference type="SAM" id="SignalP"/>
    </source>
</evidence>
<dbReference type="EMBL" id="RJTX01000002">
    <property type="protein sequence ID" value="ROH98159.1"/>
    <property type="molecule type" value="Genomic_DNA"/>
</dbReference>
<keyword evidence="2" id="KW-0732">Signal</keyword>
<evidence type="ECO:0000313" key="7">
    <source>
        <dbReference type="Proteomes" id="UP000295709"/>
    </source>
</evidence>
<dbReference type="EMBL" id="SOQW01000002">
    <property type="protein sequence ID" value="TDX92639.1"/>
    <property type="molecule type" value="Genomic_DNA"/>
</dbReference>
<feature type="compositionally biased region" description="Polar residues" evidence="1">
    <location>
        <begin position="1091"/>
        <end position="1103"/>
    </location>
</feature>
<evidence type="ECO:0000256" key="1">
    <source>
        <dbReference type="SAM" id="MobiDB-lite"/>
    </source>
</evidence>
<protein>
    <submittedName>
        <fullName evidence="4">RHS repeat-associated core domain-containing protein</fullName>
    </submittedName>
    <submittedName>
        <fullName evidence="5">RHS repeat-associated protein</fullName>
    </submittedName>
</protein>
<gene>
    <name evidence="5" type="ORF">BCF50_1576</name>
    <name evidence="4" type="ORF">EGI05_12545</name>
</gene>
<evidence type="ECO:0000313" key="6">
    <source>
        <dbReference type="Proteomes" id="UP000269375"/>
    </source>
</evidence>
<comment type="caution">
    <text evidence="4">The sequence shown here is derived from an EMBL/GenBank/DDBJ whole genome shotgun (WGS) entry which is preliminary data.</text>
</comment>
<dbReference type="OrthoDB" id="2972467at2"/>
<feature type="signal peptide" evidence="2">
    <location>
        <begin position="1"/>
        <end position="19"/>
    </location>
</feature>
<proteinExistence type="predicted"/>
<dbReference type="InterPro" id="IPR045619">
    <property type="entry name" value="DUF6443"/>
</dbReference>
<dbReference type="Gene3D" id="2.180.10.10">
    <property type="entry name" value="RHS repeat-associated core"/>
    <property type="match status" value="1"/>
</dbReference>
<name>A0A3N0VZF3_9FLAO</name>
<accession>A0A3N0VZF3</accession>
<feature type="chain" id="PRO_5018335982" evidence="2">
    <location>
        <begin position="20"/>
        <end position="1170"/>
    </location>
</feature>
<feature type="region of interest" description="Disordered" evidence="1">
    <location>
        <begin position="1091"/>
        <end position="1128"/>
    </location>
</feature>
<dbReference type="InterPro" id="IPR050708">
    <property type="entry name" value="T6SS_VgrG/RHS"/>
</dbReference>
<dbReference type="AlphaFoldDB" id="A0A3N0VZF3"/>
<dbReference type="PANTHER" id="PTHR32305">
    <property type="match status" value="1"/>
</dbReference>
<dbReference type="Proteomes" id="UP000269375">
    <property type="component" value="Unassembled WGS sequence"/>
</dbReference>
<reference evidence="5 7" key="2">
    <citation type="submission" date="2019-03" db="EMBL/GenBank/DDBJ databases">
        <title>Genomic Encyclopedia of Archaeal and Bacterial Type Strains, Phase II (KMG-II): from individual species to whole genera.</title>
        <authorList>
            <person name="Goeker M."/>
        </authorList>
    </citation>
    <scope>NUCLEOTIDE SEQUENCE [LARGE SCALE GENOMIC DNA]</scope>
    <source>
        <strain evidence="5 7">DSM 15235</strain>
    </source>
</reference>
<evidence type="ECO:0000313" key="5">
    <source>
        <dbReference type="EMBL" id="TDX92639.1"/>
    </source>
</evidence>
<keyword evidence="7" id="KW-1185">Reference proteome</keyword>